<dbReference type="Proteomes" id="UP000034543">
    <property type="component" value="Unassembled WGS sequence"/>
</dbReference>
<evidence type="ECO:0000259" key="9">
    <source>
        <dbReference type="Pfam" id="PF13847"/>
    </source>
</evidence>
<evidence type="ECO:0000313" key="11">
    <source>
        <dbReference type="Proteomes" id="UP000034543"/>
    </source>
</evidence>
<evidence type="ECO:0000256" key="7">
    <source>
        <dbReference type="ARBA" id="ARBA00047943"/>
    </source>
</evidence>
<comment type="catalytic activity">
    <reaction evidence="6">
        <text>arsenic triglutathione + [thioredoxin]-dithiol + S-adenosyl-L-methionine + 2 H2O = methylarsonous acid + [thioredoxin]-disulfide + 3 glutathione + S-adenosyl-L-homocysteine + H(+)</text>
        <dbReference type="Rhea" id="RHEA:69460"/>
        <dbReference type="Rhea" id="RHEA-COMP:10698"/>
        <dbReference type="Rhea" id="RHEA-COMP:10700"/>
        <dbReference type="ChEBI" id="CHEBI:15377"/>
        <dbReference type="ChEBI" id="CHEBI:15378"/>
        <dbReference type="ChEBI" id="CHEBI:17826"/>
        <dbReference type="ChEBI" id="CHEBI:29950"/>
        <dbReference type="ChEBI" id="CHEBI:50058"/>
        <dbReference type="ChEBI" id="CHEBI:57856"/>
        <dbReference type="ChEBI" id="CHEBI:57925"/>
        <dbReference type="ChEBI" id="CHEBI:59789"/>
        <dbReference type="ChEBI" id="CHEBI:183640"/>
        <dbReference type="EC" id="2.1.1.137"/>
    </reaction>
</comment>
<evidence type="ECO:0000256" key="1">
    <source>
        <dbReference type="ARBA" id="ARBA00022679"/>
    </source>
</evidence>
<evidence type="ECO:0000256" key="6">
    <source>
        <dbReference type="ARBA" id="ARBA00047941"/>
    </source>
</evidence>
<gene>
    <name evidence="10" type="ORF">UV59_C0017G0006</name>
</gene>
<evidence type="ECO:0000256" key="8">
    <source>
        <dbReference type="ARBA" id="ARBA00048428"/>
    </source>
</evidence>
<dbReference type="AlphaFoldDB" id="A0A0G1FCG2"/>
<comment type="similarity">
    <text evidence="3">Belongs to the methyltransferase superfamily. Arsenite methyltransferase family.</text>
</comment>
<dbReference type="EC" id="2.1.1.137" evidence="4"/>
<dbReference type="GO" id="GO:0030791">
    <property type="term" value="F:arsenite methyltransferase activity"/>
    <property type="evidence" value="ECO:0007669"/>
    <property type="project" value="UniProtKB-EC"/>
</dbReference>
<comment type="catalytic activity">
    <reaction evidence="8">
        <text>arsenic triglutathione + 3 [thioredoxin]-dithiol + 3 S-adenosyl-L-methionine = trimethylarsine + 3 [thioredoxin]-disulfide + 3 glutathione + 3 S-adenosyl-L-homocysteine + 3 H(+)</text>
        <dbReference type="Rhea" id="RHEA:69432"/>
        <dbReference type="Rhea" id="RHEA-COMP:10698"/>
        <dbReference type="Rhea" id="RHEA-COMP:10700"/>
        <dbReference type="ChEBI" id="CHEBI:15378"/>
        <dbReference type="ChEBI" id="CHEBI:27130"/>
        <dbReference type="ChEBI" id="CHEBI:29950"/>
        <dbReference type="ChEBI" id="CHEBI:50058"/>
        <dbReference type="ChEBI" id="CHEBI:57856"/>
        <dbReference type="ChEBI" id="CHEBI:57925"/>
        <dbReference type="ChEBI" id="CHEBI:59789"/>
        <dbReference type="ChEBI" id="CHEBI:183640"/>
        <dbReference type="EC" id="2.1.1.137"/>
    </reaction>
</comment>
<sequence>MVVIAQMQDKRELKAKIKEAVCHMYEEVSLNPSYQFHFPVGKNAAREVGYPSEMLSKIPIRALESFAGVGYHFQNNTIKEGDSVLDIGSGSGTDLLIAAQLVGSKGKVVGVDITDAMIEKSQKAIKESGTSNVSVVKVDGEKLPFAKNTFDVVISNGVINLIPDKKRAFKEIFRVLKSGGVLSIADIVLGEPISEESRQNPTLWAECVVGASLESLYVDMIQKAGFSGVEIIDTLDYFAKSLSRNTRDVAKEYQAHSVILKAVKSHSVKTSKGEGGDINDK</sequence>
<evidence type="ECO:0000313" key="10">
    <source>
        <dbReference type="EMBL" id="KKS84553.1"/>
    </source>
</evidence>
<organism evidence="10 11">
    <name type="scientific">Candidatus Gottesmanbacteria bacterium GW2011_GWA1_43_11</name>
    <dbReference type="NCBI Taxonomy" id="1618436"/>
    <lineage>
        <taxon>Bacteria</taxon>
        <taxon>Candidatus Gottesmaniibacteriota</taxon>
    </lineage>
</organism>
<dbReference type="STRING" id="1618436.UV59_C0017G0006"/>
<feature type="domain" description="Methyltransferase" evidence="9">
    <location>
        <begin position="79"/>
        <end position="225"/>
    </location>
</feature>
<dbReference type="InterPro" id="IPR026669">
    <property type="entry name" value="Arsenite_MeTrfase-like"/>
</dbReference>
<dbReference type="CDD" id="cd02440">
    <property type="entry name" value="AdoMet_MTases"/>
    <property type="match status" value="1"/>
</dbReference>
<dbReference type="PANTHER" id="PTHR43675:SF8">
    <property type="entry name" value="ARSENITE METHYLTRANSFERASE"/>
    <property type="match status" value="1"/>
</dbReference>
<dbReference type="PATRIC" id="fig|1618436.3.peg.880"/>
<evidence type="ECO:0000256" key="5">
    <source>
        <dbReference type="ARBA" id="ARBA00034545"/>
    </source>
</evidence>
<accession>A0A0G1FCG2</accession>
<dbReference type="InterPro" id="IPR029063">
    <property type="entry name" value="SAM-dependent_MTases_sf"/>
</dbReference>
<name>A0A0G1FCG2_9BACT</name>
<comment type="caution">
    <text evidence="10">The sequence shown here is derived from an EMBL/GenBank/DDBJ whole genome shotgun (WGS) entry which is preliminary data.</text>
</comment>
<dbReference type="Pfam" id="PF13847">
    <property type="entry name" value="Methyltransf_31"/>
    <property type="match status" value="1"/>
</dbReference>
<evidence type="ECO:0000256" key="3">
    <source>
        <dbReference type="ARBA" id="ARBA00034487"/>
    </source>
</evidence>
<dbReference type="InterPro" id="IPR025714">
    <property type="entry name" value="Methyltranfer_dom"/>
</dbReference>
<proteinExistence type="inferred from homology"/>
<dbReference type="SUPFAM" id="SSF53335">
    <property type="entry name" value="S-adenosyl-L-methionine-dependent methyltransferases"/>
    <property type="match status" value="1"/>
</dbReference>
<keyword evidence="2" id="KW-0949">S-adenosyl-L-methionine</keyword>
<comment type="catalytic activity">
    <reaction evidence="7">
        <text>arsenic triglutathione + 2 [thioredoxin]-dithiol + 2 S-adenosyl-L-methionine + H2O = dimethylarsinous acid + 2 [thioredoxin]-disulfide + 3 glutathione + 2 S-adenosyl-L-homocysteine + 2 H(+)</text>
        <dbReference type="Rhea" id="RHEA:69464"/>
        <dbReference type="Rhea" id="RHEA-COMP:10698"/>
        <dbReference type="Rhea" id="RHEA-COMP:10700"/>
        <dbReference type="ChEBI" id="CHEBI:15377"/>
        <dbReference type="ChEBI" id="CHEBI:15378"/>
        <dbReference type="ChEBI" id="CHEBI:23808"/>
        <dbReference type="ChEBI" id="CHEBI:29950"/>
        <dbReference type="ChEBI" id="CHEBI:50058"/>
        <dbReference type="ChEBI" id="CHEBI:57856"/>
        <dbReference type="ChEBI" id="CHEBI:57925"/>
        <dbReference type="ChEBI" id="CHEBI:59789"/>
        <dbReference type="ChEBI" id="CHEBI:183640"/>
        <dbReference type="EC" id="2.1.1.137"/>
    </reaction>
</comment>
<evidence type="ECO:0000256" key="4">
    <source>
        <dbReference type="ARBA" id="ARBA00034521"/>
    </source>
</evidence>
<keyword evidence="10" id="KW-0489">Methyltransferase</keyword>
<dbReference type="Gene3D" id="3.40.50.150">
    <property type="entry name" value="Vaccinia Virus protein VP39"/>
    <property type="match status" value="1"/>
</dbReference>
<protein>
    <recommendedName>
        <fullName evidence="5">Arsenite methyltransferase</fullName>
        <ecNumber evidence="4">2.1.1.137</ecNumber>
    </recommendedName>
</protein>
<keyword evidence="1 10" id="KW-0808">Transferase</keyword>
<dbReference type="GO" id="GO:0032259">
    <property type="term" value="P:methylation"/>
    <property type="evidence" value="ECO:0007669"/>
    <property type="project" value="UniProtKB-KW"/>
</dbReference>
<evidence type="ECO:0000256" key="2">
    <source>
        <dbReference type="ARBA" id="ARBA00022691"/>
    </source>
</evidence>
<dbReference type="PANTHER" id="PTHR43675">
    <property type="entry name" value="ARSENITE METHYLTRANSFERASE"/>
    <property type="match status" value="1"/>
</dbReference>
<dbReference type="EMBL" id="LCFB01000017">
    <property type="protein sequence ID" value="KKS84553.1"/>
    <property type="molecule type" value="Genomic_DNA"/>
</dbReference>
<reference evidence="10 11" key="1">
    <citation type="journal article" date="2015" name="Nature">
        <title>rRNA introns, odd ribosomes, and small enigmatic genomes across a large radiation of phyla.</title>
        <authorList>
            <person name="Brown C.T."/>
            <person name="Hug L.A."/>
            <person name="Thomas B.C."/>
            <person name="Sharon I."/>
            <person name="Castelle C.J."/>
            <person name="Singh A."/>
            <person name="Wilkins M.J."/>
            <person name="Williams K.H."/>
            <person name="Banfield J.F."/>
        </authorList>
    </citation>
    <scope>NUCLEOTIDE SEQUENCE [LARGE SCALE GENOMIC DNA]</scope>
</reference>